<comment type="catalytic activity">
    <reaction evidence="7">
        <text>aldehydo-D-galacturonate = keto-D-tagaturonate</text>
        <dbReference type="Rhea" id="RHEA:27702"/>
        <dbReference type="ChEBI" id="CHEBI:12952"/>
        <dbReference type="ChEBI" id="CHEBI:17886"/>
    </reaction>
</comment>
<dbReference type="GO" id="GO:0008880">
    <property type="term" value="F:glucuronate isomerase activity"/>
    <property type="evidence" value="ECO:0007669"/>
    <property type="project" value="UniProtKB-UniRule"/>
</dbReference>
<dbReference type="EMBL" id="DVHF01000154">
    <property type="protein sequence ID" value="HIR58385.1"/>
    <property type="molecule type" value="Genomic_DNA"/>
</dbReference>
<evidence type="ECO:0000256" key="5">
    <source>
        <dbReference type="ARBA" id="ARBA00020555"/>
    </source>
</evidence>
<reference evidence="8" key="2">
    <citation type="journal article" date="2021" name="PeerJ">
        <title>Extensive microbial diversity within the chicken gut microbiome revealed by metagenomics and culture.</title>
        <authorList>
            <person name="Gilroy R."/>
            <person name="Ravi A."/>
            <person name="Getino M."/>
            <person name="Pursley I."/>
            <person name="Horton D.L."/>
            <person name="Alikhan N.F."/>
            <person name="Baker D."/>
            <person name="Gharbi K."/>
            <person name="Hall N."/>
            <person name="Watson M."/>
            <person name="Adriaenssens E.M."/>
            <person name="Foster-Nyarko E."/>
            <person name="Jarju S."/>
            <person name="Secka A."/>
            <person name="Antonio M."/>
            <person name="Oren A."/>
            <person name="Chaudhuri R.R."/>
            <person name="La Ragione R."/>
            <person name="Hildebrand F."/>
            <person name="Pallen M.J."/>
        </authorList>
    </citation>
    <scope>NUCLEOTIDE SEQUENCE</scope>
    <source>
        <strain evidence="8">ChiSjej1B19-7085</strain>
    </source>
</reference>
<evidence type="ECO:0000256" key="2">
    <source>
        <dbReference type="ARBA" id="ARBA00004892"/>
    </source>
</evidence>
<comment type="pathway">
    <text evidence="2 7">Carbohydrate metabolism; pentose and glucuronate interconversion.</text>
</comment>
<evidence type="ECO:0000313" key="8">
    <source>
        <dbReference type="EMBL" id="HIR58385.1"/>
    </source>
</evidence>
<dbReference type="Gene3D" id="3.20.20.140">
    <property type="entry name" value="Metal-dependent hydrolases"/>
    <property type="match status" value="1"/>
</dbReference>
<dbReference type="GO" id="GO:0019698">
    <property type="term" value="P:D-galacturonate catabolic process"/>
    <property type="evidence" value="ECO:0007669"/>
    <property type="project" value="TreeGrafter"/>
</dbReference>
<dbReference type="Proteomes" id="UP000886785">
    <property type="component" value="Unassembled WGS sequence"/>
</dbReference>
<gene>
    <name evidence="7 8" type="primary">uxaC</name>
    <name evidence="8" type="ORF">IAA54_12060</name>
</gene>
<evidence type="ECO:0000256" key="1">
    <source>
        <dbReference type="ARBA" id="ARBA00001165"/>
    </source>
</evidence>
<sequence>MKKFMDEDFLLSNETAKKLYHDYAEKMPIIDYHCHINPQEIAENRKFDNITQVWLYGDHYKWRIIRACGVDEDKITGAASDRERFQMFAEALPRAIGNPLYHWTHLELKRYFGYDGVLNGETAEEVWNLCNEKLKSDELSVRGIIKSSNVKCIATTDDPADSLEWHKKIKEDTTFDVKVLPAWRPDKAMNVDKDTFPGYVEKLGNVVGKKLATFKDLLAALDERMAFFNEMGCVNCDHGMDYVMYRPASDDEVEAIYQKGLKGEAICECEAEKFKTAMMLHLGAGYAKYGWVMQIHYGALRNTNTGLFKKLGPDVGVDAISGRDCSGALFQLLDAMDQKGALPKTILYSLNPNDNAMLQVAMGCFPSAGVRNKVQNGAAWWFNDSLPGMVNHMVSYASLGVLGNFLGMLTDSRSFLSYTRHEYYRRILCNQIGQWVENGEYPNDIEYLGKMVQDISFNNTNEFFGFHC</sequence>
<keyword evidence="6 7" id="KW-0413">Isomerase</keyword>
<name>A0A9D1DSU6_9FIRM</name>
<dbReference type="EC" id="5.3.1.12" evidence="4 7"/>
<dbReference type="PANTHER" id="PTHR30068">
    <property type="entry name" value="URONATE ISOMERASE"/>
    <property type="match status" value="1"/>
</dbReference>
<dbReference type="Pfam" id="PF02614">
    <property type="entry name" value="UxaC"/>
    <property type="match status" value="1"/>
</dbReference>
<comment type="similarity">
    <text evidence="3 7">Belongs to the metallo-dependent hydrolases superfamily. Uronate isomerase family.</text>
</comment>
<evidence type="ECO:0000256" key="7">
    <source>
        <dbReference type="HAMAP-Rule" id="MF_00675"/>
    </source>
</evidence>
<evidence type="ECO:0000256" key="3">
    <source>
        <dbReference type="ARBA" id="ARBA00008397"/>
    </source>
</evidence>
<evidence type="ECO:0000256" key="4">
    <source>
        <dbReference type="ARBA" id="ARBA00012546"/>
    </source>
</evidence>
<dbReference type="PANTHER" id="PTHR30068:SF4">
    <property type="entry name" value="URONATE ISOMERASE"/>
    <property type="match status" value="1"/>
</dbReference>
<proteinExistence type="inferred from homology"/>
<reference evidence="8" key="1">
    <citation type="submission" date="2020-10" db="EMBL/GenBank/DDBJ databases">
        <authorList>
            <person name="Gilroy R."/>
        </authorList>
    </citation>
    <scope>NUCLEOTIDE SEQUENCE</scope>
    <source>
        <strain evidence="8">ChiSjej1B19-7085</strain>
    </source>
</reference>
<evidence type="ECO:0000313" key="9">
    <source>
        <dbReference type="Proteomes" id="UP000886785"/>
    </source>
</evidence>
<dbReference type="AlphaFoldDB" id="A0A9D1DSU6"/>
<dbReference type="Gene3D" id="1.10.2020.10">
    <property type="entry name" value="uronate isomerase, domain 2, chain A"/>
    <property type="match status" value="1"/>
</dbReference>
<dbReference type="SUPFAM" id="SSF51556">
    <property type="entry name" value="Metallo-dependent hydrolases"/>
    <property type="match status" value="1"/>
</dbReference>
<dbReference type="HAMAP" id="MF_00675">
    <property type="entry name" value="UxaC"/>
    <property type="match status" value="1"/>
</dbReference>
<dbReference type="NCBIfam" id="NF002794">
    <property type="entry name" value="PRK02925.1"/>
    <property type="match status" value="1"/>
</dbReference>
<dbReference type="InterPro" id="IPR003766">
    <property type="entry name" value="Uronate_isomerase"/>
</dbReference>
<comment type="catalytic activity">
    <reaction evidence="1 7">
        <text>D-glucuronate = D-fructuronate</text>
        <dbReference type="Rhea" id="RHEA:13049"/>
        <dbReference type="ChEBI" id="CHEBI:58720"/>
        <dbReference type="ChEBI" id="CHEBI:59863"/>
        <dbReference type="EC" id="5.3.1.12"/>
    </reaction>
</comment>
<evidence type="ECO:0000256" key="6">
    <source>
        <dbReference type="ARBA" id="ARBA00023235"/>
    </source>
</evidence>
<protein>
    <recommendedName>
        <fullName evidence="5 7">Uronate isomerase</fullName>
        <ecNumber evidence="4 7">5.3.1.12</ecNumber>
    </recommendedName>
    <alternativeName>
        <fullName evidence="7">Glucuronate isomerase</fullName>
    </alternativeName>
    <alternativeName>
        <fullName evidence="7">Uronic isomerase</fullName>
    </alternativeName>
</protein>
<dbReference type="InterPro" id="IPR032466">
    <property type="entry name" value="Metal_Hydrolase"/>
</dbReference>
<accession>A0A9D1DSU6</accession>
<dbReference type="GO" id="GO:0042840">
    <property type="term" value="P:D-glucuronate catabolic process"/>
    <property type="evidence" value="ECO:0007669"/>
    <property type="project" value="TreeGrafter"/>
</dbReference>
<comment type="caution">
    <text evidence="8">The sequence shown here is derived from an EMBL/GenBank/DDBJ whole genome shotgun (WGS) entry which is preliminary data.</text>
</comment>
<organism evidence="8 9">
    <name type="scientific">Candidatus Gallacutalibacter pullicola</name>
    <dbReference type="NCBI Taxonomy" id="2840830"/>
    <lineage>
        <taxon>Bacteria</taxon>
        <taxon>Bacillati</taxon>
        <taxon>Bacillota</taxon>
        <taxon>Clostridia</taxon>
        <taxon>Eubacteriales</taxon>
        <taxon>Candidatus Gallacutalibacter</taxon>
    </lineage>
</organism>